<gene>
    <name evidence="2" type="ORF">VSS16_24665</name>
</gene>
<feature type="transmembrane region" description="Helical" evidence="1">
    <location>
        <begin position="6"/>
        <end position="25"/>
    </location>
</feature>
<reference evidence="2 3" key="1">
    <citation type="submission" date="2024-01" db="EMBL/GenBank/DDBJ databases">
        <title>Genome mining of biosynthetic gene clusters to explore secondary metabolites of Streptomyces sp.</title>
        <authorList>
            <person name="Baig A."/>
            <person name="Ajitkumar Shintre N."/>
            <person name="Kumar H."/>
            <person name="Anbarasu A."/>
            <person name="Ramaiah S."/>
        </authorList>
    </citation>
    <scope>NUCLEOTIDE SEQUENCE [LARGE SCALE GENOMIC DNA]</scope>
    <source>
        <strain evidence="2 3">A57</strain>
    </source>
</reference>
<proteinExistence type="predicted"/>
<accession>A0ABV5EGD1</accession>
<dbReference type="Proteomes" id="UP001585080">
    <property type="component" value="Unassembled WGS sequence"/>
</dbReference>
<organism evidence="2 3">
    <name type="scientific">Streptomyces broussonetiae</name>
    <dbReference type="NCBI Taxonomy" id="2686304"/>
    <lineage>
        <taxon>Bacteria</taxon>
        <taxon>Bacillati</taxon>
        <taxon>Actinomycetota</taxon>
        <taxon>Actinomycetes</taxon>
        <taxon>Kitasatosporales</taxon>
        <taxon>Streptomycetaceae</taxon>
        <taxon>Streptomyces</taxon>
    </lineage>
</organism>
<comment type="caution">
    <text evidence="2">The sequence shown here is derived from an EMBL/GenBank/DDBJ whole genome shotgun (WGS) entry which is preliminary data.</text>
</comment>
<evidence type="ECO:0000313" key="3">
    <source>
        <dbReference type="Proteomes" id="UP001585080"/>
    </source>
</evidence>
<name>A0ABV5EGD1_9ACTN</name>
<evidence type="ECO:0008006" key="4">
    <source>
        <dbReference type="Google" id="ProtNLM"/>
    </source>
</evidence>
<keyword evidence="3" id="KW-1185">Reference proteome</keyword>
<keyword evidence="1" id="KW-0812">Transmembrane</keyword>
<evidence type="ECO:0000313" key="2">
    <source>
        <dbReference type="EMBL" id="MFB8775895.1"/>
    </source>
</evidence>
<keyword evidence="1" id="KW-1133">Transmembrane helix</keyword>
<dbReference type="EMBL" id="JAYMRP010000024">
    <property type="protein sequence ID" value="MFB8775895.1"/>
    <property type="molecule type" value="Genomic_DNA"/>
</dbReference>
<keyword evidence="1" id="KW-0472">Membrane</keyword>
<evidence type="ECO:0000256" key="1">
    <source>
        <dbReference type="SAM" id="Phobius"/>
    </source>
</evidence>
<dbReference type="RefSeq" id="WP_376734468.1">
    <property type="nucleotide sequence ID" value="NZ_JAYMRP010000024.1"/>
</dbReference>
<sequence>MASSSSGIVIGLTVAALGTIGYLGYQASANVPLEFDRPKAAASLAALASKAPRDTHDPTALPANSGSGERVVYSLDDDRVWLVAADGTVSRTFRVVPSTVDPLPGNYTVSSRSGRITGSDGVPVEHVVRFATVDGVTIGFSAAVDPSAPVPATGARTGGIRQSRPDGDAMWRFATVGQRVVVIR</sequence>
<protein>
    <recommendedName>
        <fullName evidence="4">L,D-transpeptidase</fullName>
    </recommendedName>
</protein>